<evidence type="ECO:0000313" key="1">
    <source>
        <dbReference type="EMBL" id="CEG49863.1"/>
    </source>
</evidence>
<dbReference type="RefSeq" id="XP_024586232.1">
    <property type="nucleotide sequence ID" value="XM_024721098.1"/>
</dbReference>
<organism evidence="1 2">
    <name type="scientific">Plasmopara halstedii</name>
    <name type="common">Downy mildew of sunflower</name>
    <dbReference type="NCBI Taxonomy" id="4781"/>
    <lineage>
        <taxon>Eukaryota</taxon>
        <taxon>Sar</taxon>
        <taxon>Stramenopiles</taxon>
        <taxon>Oomycota</taxon>
        <taxon>Peronosporomycetes</taxon>
        <taxon>Peronosporales</taxon>
        <taxon>Peronosporaceae</taxon>
        <taxon>Plasmopara</taxon>
    </lineage>
</organism>
<protein>
    <submittedName>
        <fullName evidence="1">Uncharacterized protein</fullName>
    </submittedName>
</protein>
<keyword evidence="2" id="KW-1185">Reference proteome</keyword>
<sequence>MIIVNDNGSVPRREKVKSKTKCNKFTSTFVPSKDQWLRLAHVLILVKLVLMLGIHELLRPFCLSFTEVFILTGHVFAAANKAVLQSIKRGFQPKFPEWTLCIST</sequence>
<evidence type="ECO:0000313" key="2">
    <source>
        <dbReference type="Proteomes" id="UP000054928"/>
    </source>
</evidence>
<accession>A0A0P1B501</accession>
<dbReference type="AlphaFoldDB" id="A0A0P1B501"/>
<proteinExistence type="predicted"/>
<reference evidence="2" key="1">
    <citation type="submission" date="2014-09" db="EMBL/GenBank/DDBJ databases">
        <authorList>
            <person name="Sharma Rahul"/>
            <person name="Thines Marco"/>
        </authorList>
    </citation>
    <scope>NUCLEOTIDE SEQUENCE [LARGE SCALE GENOMIC DNA]</scope>
</reference>
<dbReference type="Proteomes" id="UP000054928">
    <property type="component" value="Unassembled WGS sequence"/>
</dbReference>
<dbReference type="GeneID" id="36402658"/>
<name>A0A0P1B501_PLAHL</name>
<dbReference type="EMBL" id="CCYD01003101">
    <property type="protein sequence ID" value="CEG49863.1"/>
    <property type="molecule type" value="Genomic_DNA"/>
</dbReference>
<dbReference type="STRING" id="4781.A0A0P1B501"/>